<comment type="caution">
    <text evidence="2">The sequence shown here is derived from an EMBL/GenBank/DDBJ whole genome shotgun (WGS) entry which is preliminary data.</text>
</comment>
<dbReference type="EMBL" id="BNAQ01000003">
    <property type="protein sequence ID" value="GHH17307.1"/>
    <property type="molecule type" value="Genomic_DNA"/>
</dbReference>
<proteinExistence type="predicted"/>
<evidence type="ECO:0000313" key="3">
    <source>
        <dbReference type="Proteomes" id="UP000652430"/>
    </source>
</evidence>
<evidence type="ECO:0000313" key="2">
    <source>
        <dbReference type="EMBL" id="GHH17307.1"/>
    </source>
</evidence>
<feature type="compositionally biased region" description="Low complexity" evidence="1">
    <location>
        <begin position="234"/>
        <end position="245"/>
    </location>
</feature>
<protein>
    <submittedName>
        <fullName evidence="2">Uncharacterized protein</fullName>
    </submittedName>
</protein>
<name>A0ABQ3LIY1_9SPHN</name>
<keyword evidence="3" id="KW-1185">Reference proteome</keyword>
<feature type="region of interest" description="Disordered" evidence="1">
    <location>
        <begin position="224"/>
        <end position="245"/>
    </location>
</feature>
<reference evidence="3" key="1">
    <citation type="journal article" date="2019" name="Int. J. Syst. Evol. Microbiol.">
        <title>The Global Catalogue of Microorganisms (GCM) 10K type strain sequencing project: providing services to taxonomists for standard genome sequencing and annotation.</title>
        <authorList>
            <consortium name="The Broad Institute Genomics Platform"/>
            <consortium name="The Broad Institute Genome Sequencing Center for Infectious Disease"/>
            <person name="Wu L."/>
            <person name="Ma J."/>
        </authorList>
    </citation>
    <scope>NUCLEOTIDE SEQUENCE [LARGE SCALE GENOMIC DNA]</scope>
    <source>
        <strain evidence="3">CGMCC 1.8957</strain>
    </source>
</reference>
<evidence type="ECO:0000256" key="1">
    <source>
        <dbReference type="SAM" id="MobiDB-lite"/>
    </source>
</evidence>
<organism evidence="2 3">
    <name type="scientific">Sphingomonas glacialis</name>
    <dbReference type="NCBI Taxonomy" id="658225"/>
    <lineage>
        <taxon>Bacteria</taxon>
        <taxon>Pseudomonadati</taxon>
        <taxon>Pseudomonadota</taxon>
        <taxon>Alphaproteobacteria</taxon>
        <taxon>Sphingomonadales</taxon>
        <taxon>Sphingomonadaceae</taxon>
        <taxon>Sphingomonas</taxon>
    </lineage>
</organism>
<accession>A0ABQ3LIY1</accession>
<dbReference type="Proteomes" id="UP000652430">
    <property type="component" value="Unassembled WGS sequence"/>
</dbReference>
<gene>
    <name evidence="2" type="ORF">GCM10008023_21700</name>
</gene>
<sequence>MSGCASHRLPSVATVTPPPVAIAATAPPAGSYPGMPIPARLADGSYATPNRALSAAATVWHFRAGLNVAALACRGPGDALVAARYNAILTRQSSVLRDSEARLADEYRSGGGTAWRARYDHAMTVLYNFFSQGFAHDTFCASATQILAESETIAPAAFPAFAAARLPVLDGAFTDFYARYDRWRAGAAPAAITAPAPPPIVAQRRAAPRATPWIQLDQVALLPDPEGREVHGGAPRTLAATRPRR</sequence>